<comment type="caution">
    <text evidence="3">The sequence shown here is derived from an EMBL/GenBank/DDBJ whole genome shotgun (WGS) entry which is preliminary data.</text>
</comment>
<reference evidence="3" key="1">
    <citation type="submission" date="2020-05" db="EMBL/GenBank/DDBJ databases">
        <title>WGS assembly of Panicum virgatum.</title>
        <authorList>
            <person name="Lovell J.T."/>
            <person name="Jenkins J."/>
            <person name="Shu S."/>
            <person name="Juenger T.E."/>
            <person name="Schmutz J."/>
        </authorList>
    </citation>
    <scope>NUCLEOTIDE SEQUENCE</scope>
    <source>
        <strain evidence="3">AP13</strain>
    </source>
</reference>
<keyword evidence="4" id="KW-1185">Reference proteome</keyword>
<proteinExistence type="predicted"/>
<evidence type="ECO:0000256" key="1">
    <source>
        <dbReference type="SAM" id="MobiDB-lite"/>
    </source>
</evidence>
<feature type="domain" description="BURP" evidence="2">
    <location>
        <begin position="103"/>
        <end position="158"/>
    </location>
</feature>
<dbReference type="Pfam" id="PF03181">
    <property type="entry name" value="BURP"/>
    <property type="match status" value="1"/>
</dbReference>
<feature type="compositionally biased region" description="Polar residues" evidence="1">
    <location>
        <begin position="8"/>
        <end position="21"/>
    </location>
</feature>
<evidence type="ECO:0000313" key="4">
    <source>
        <dbReference type="Proteomes" id="UP000823388"/>
    </source>
</evidence>
<name>A0A8T0SNY9_PANVG</name>
<dbReference type="Proteomes" id="UP000823388">
    <property type="component" value="Chromosome 5K"/>
</dbReference>
<dbReference type="EMBL" id="CM029045">
    <property type="protein sequence ID" value="KAG2600360.1"/>
    <property type="molecule type" value="Genomic_DNA"/>
</dbReference>
<feature type="region of interest" description="Disordered" evidence="1">
    <location>
        <begin position="1"/>
        <end position="21"/>
    </location>
</feature>
<sequence length="167" mass="17947">MSPFSPLKQPQKTRTGSHGSWCSTASCLPFRQCAGGGDRGDQIAIPVTAHKSSFEPEAYRVKWYLRPPSPRRSSVKPEAKSCLGGCGGAGTWHPCRARYALPVEALRVELTAAGAGATAVAMCHAGTTSWDAGYFRMLNATRGEEINHLMPLNYELWLPAAANLQGT</sequence>
<dbReference type="InterPro" id="IPR004873">
    <property type="entry name" value="BURP_dom"/>
</dbReference>
<protein>
    <recommendedName>
        <fullName evidence="2">BURP domain-containing protein</fullName>
    </recommendedName>
</protein>
<organism evidence="3 4">
    <name type="scientific">Panicum virgatum</name>
    <name type="common">Blackwell switchgrass</name>
    <dbReference type="NCBI Taxonomy" id="38727"/>
    <lineage>
        <taxon>Eukaryota</taxon>
        <taxon>Viridiplantae</taxon>
        <taxon>Streptophyta</taxon>
        <taxon>Embryophyta</taxon>
        <taxon>Tracheophyta</taxon>
        <taxon>Spermatophyta</taxon>
        <taxon>Magnoliopsida</taxon>
        <taxon>Liliopsida</taxon>
        <taxon>Poales</taxon>
        <taxon>Poaceae</taxon>
        <taxon>PACMAD clade</taxon>
        <taxon>Panicoideae</taxon>
        <taxon>Panicodae</taxon>
        <taxon>Paniceae</taxon>
        <taxon>Panicinae</taxon>
        <taxon>Panicum</taxon>
        <taxon>Panicum sect. Hiantes</taxon>
    </lineage>
</organism>
<evidence type="ECO:0000313" key="3">
    <source>
        <dbReference type="EMBL" id="KAG2600360.1"/>
    </source>
</evidence>
<accession>A0A8T0SNY9</accession>
<gene>
    <name evidence="3" type="ORF">PVAP13_5KG467000</name>
</gene>
<evidence type="ECO:0000259" key="2">
    <source>
        <dbReference type="Pfam" id="PF03181"/>
    </source>
</evidence>
<dbReference type="AlphaFoldDB" id="A0A8T0SNY9"/>